<sequence>MEQGNNSPYDVLRDHYANRPQVIAQLGQSLDGRIATVTGHSHFVTSQADRVHLHQLREICDAVLIGPGTLIKDNPQLTVRHVAGANPLRVIMAPRAPFDTHYAVFNDHQAPTLLLLPPDQTVSLPAHIECLYPQPYTPQGILAALAKRGVQQLLVEGGARTVSAWFAADLLDWLYLTIAPVVIGAGPTGLTLPPISHMDQAKRLPVKRFSLGEDMLFRLDCRAAKSPQDPAEPSVEP</sequence>
<keyword evidence="2" id="KW-0521">NADP</keyword>
<dbReference type="EMBL" id="WJPP01000004">
    <property type="protein sequence ID" value="MRH78834.1"/>
    <property type="molecule type" value="Genomic_DNA"/>
</dbReference>
<comment type="pathway">
    <text evidence="1">Cofactor biosynthesis; riboflavin biosynthesis.</text>
</comment>
<evidence type="ECO:0000256" key="2">
    <source>
        <dbReference type="ARBA" id="ARBA00022857"/>
    </source>
</evidence>
<evidence type="ECO:0000256" key="3">
    <source>
        <dbReference type="ARBA" id="ARBA00023002"/>
    </source>
</evidence>
<protein>
    <recommendedName>
        <fullName evidence="4">Bacterial bifunctional deaminase-reductase C-terminal domain-containing protein</fullName>
    </recommendedName>
</protein>
<evidence type="ECO:0000313" key="6">
    <source>
        <dbReference type="Proteomes" id="UP000433788"/>
    </source>
</evidence>
<dbReference type="AlphaFoldDB" id="A0A6N7R1F8"/>
<keyword evidence="6" id="KW-1185">Reference proteome</keyword>
<dbReference type="InterPro" id="IPR024072">
    <property type="entry name" value="DHFR-like_dom_sf"/>
</dbReference>
<accession>A0A6N7R1F8</accession>
<name>A0A6N7R1F8_9GAMM</name>
<dbReference type="PANTHER" id="PTHR38011:SF7">
    <property type="entry name" value="2,5-DIAMINO-6-RIBOSYLAMINO-4(3H)-PYRIMIDINONE 5'-PHOSPHATE REDUCTASE"/>
    <property type="match status" value="1"/>
</dbReference>
<dbReference type="Pfam" id="PF01872">
    <property type="entry name" value="RibD_C"/>
    <property type="match status" value="1"/>
</dbReference>
<dbReference type="InterPro" id="IPR050765">
    <property type="entry name" value="Riboflavin_Biosynth_HTPR"/>
</dbReference>
<gene>
    <name evidence="5" type="ORF">GH984_08950</name>
</gene>
<comment type="caution">
    <text evidence="5">The sequence shown here is derived from an EMBL/GenBank/DDBJ whole genome shotgun (WGS) entry which is preliminary data.</text>
</comment>
<dbReference type="SUPFAM" id="SSF53597">
    <property type="entry name" value="Dihydrofolate reductase-like"/>
    <property type="match status" value="1"/>
</dbReference>
<dbReference type="Proteomes" id="UP000433788">
    <property type="component" value="Unassembled WGS sequence"/>
</dbReference>
<dbReference type="RefSeq" id="WP_153719856.1">
    <property type="nucleotide sequence ID" value="NZ_WJPP01000004.1"/>
</dbReference>
<dbReference type="GO" id="GO:0009231">
    <property type="term" value="P:riboflavin biosynthetic process"/>
    <property type="evidence" value="ECO:0007669"/>
    <property type="project" value="InterPro"/>
</dbReference>
<dbReference type="Gene3D" id="3.40.430.10">
    <property type="entry name" value="Dihydrofolate Reductase, subunit A"/>
    <property type="match status" value="1"/>
</dbReference>
<evidence type="ECO:0000256" key="1">
    <source>
        <dbReference type="ARBA" id="ARBA00005104"/>
    </source>
</evidence>
<reference evidence="5 6" key="1">
    <citation type="submission" date="2019-11" db="EMBL/GenBank/DDBJ databases">
        <authorList>
            <person name="Zhang X.Y."/>
        </authorList>
    </citation>
    <scope>NUCLEOTIDE SEQUENCE [LARGE SCALE GENOMIC DNA]</scope>
    <source>
        <strain evidence="5 6">C176</strain>
    </source>
</reference>
<evidence type="ECO:0000259" key="4">
    <source>
        <dbReference type="Pfam" id="PF01872"/>
    </source>
</evidence>
<organism evidence="5 6">
    <name type="scientific">Spiribacter salilacus</name>
    <dbReference type="NCBI Taxonomy" id="2664894"/>
    <lineage>
        <taxon>Bacteria</taxon>
        <taxon>Pseudomonadati</taxon>
        <taxon>Pseudomonadota</taxon>
        <taxon>Gammaproteobacteria</taxon>
        <taxon>Chromatiales</taxon>
        <taxon>Ectothiorhodospiraceae</taxon>
        <taxon>Spiribacter</taxon>
    </lineage>
</organism>
<dbReference type="InterPro" id="IPR002734">
    <property type="entry name" value="RibDG_C"/>
</dbReference>
<keyword evidence="3" id="KW-0560">Oxidoreductase</keyword>
<proteinExistence type="predicted"/>
<dbReference type="GO" id="GO:0008703">
    <property type="term" value="F:5-amino-6-(5-phosphoribosylamino)uracil reductase activity"/>
    <property type="evidence" value="ECO:0007669"/>
    <property type="project" value="InterPro"/>
</dbReference>
<dbReference type="PANTHER" id="PTHR38011">
    <property type="entry name" value="DIHYDROFOLATE REDUCTASE FAMILY PROTEIN (AFU_ORTHOLOGUE AFUA_8G06820)"/>
    <property type="match status" value="1"/>
</dbReference>
<feature type="domain" description="Bacterial bifunctional deaminase-reductase C-terminal" evidence="4">
    <location>
        <begin position="20"/>
        <end position="196"/>
    </location>
</feature>
<evidence type="ECO:0000313" key="5">
    <source>
        <dbReference type="EMBL" id="MRH78834.1"/>
    </source>
</evidence>